<dbReference type="Pfam" id="PF12704">
    <property type="entry name" value="MacB_PCD"/>
    <property type="match status" value="1"/>
</dbReference>
<dbReference type="Proteomes" id="UP000231292">
    <property type="component" value="Unassembled WGS sequence"/>
</dbReference>
<feature type="domain" description="MacB-like periplasmic core" evidence="9">
    <location>
        <begin position="25"/>
        <end position="231"/>
    </location>
</feature>
<evidence type="ECO:0000259" key="9">
    <source>
        <dbReference type="Pfam" id="PF12704"/>
    </source>
</evidence>
<dbReference type="AlphaFoldDB" id="A0A2G9YI20"/>
<protein>
    <submittedName>
        <fullName evidence="10">Lipoprotein-releasing system transmembrane subunit LolC</fullName>
    </submittedName>
</protein>
<feature type="transmembrane region" description="Helical" evidence="7">
    <location>
        <begin position="259"/>
        <end position="286"/>
    </location>
</feature>
<dbReference type="EMBL" id="PCRK01000156">
    <property type="protein sequence ID" value="PIP18844.1"/>
    <property type="molecule type" value="Genomic_DNA"/>
</dbReference>
<dbReference type="Pfam" id="PF02687">
    <property type="entry name" value="FtsX"/>
    <property type="match status" value="1"/>
</dbReference>
<comment type="similarity">
    <text evidence="2">Belongs to the ABC-4 integral membrane protein family. LolC/E subfamily.</text>
</comment>
<evidence type="ECO:0000256" key="2">
    <source>
        <dbReference type="ARBA" id="ARBA00005236"/>
    </source>
</evidence>
<feature type="transmembrane region" description="Helical" evidence="7">
    <location>
        <begin position="20"/>
        <end position="46"/>
    </location>
</feature>
<dbReference type="InterPro" id="IPR025857">
    <property type="entry name" value="MacB_PCD"/>
</dbReference>
<name>A0A2G9YI20_9BACT</name>
<evidence type="ECO:0000256" key="7">
    <source>
        <dbReference type="SAM" id="Phobius"/>
    </source>
</evidence>
<dbReference type="InterPro" id="IPR051447">
    <property type="entry name" value="Lipoprotein-release_system"/>
</dbReference>
<organism evidence="10 11">
    <name type="scientific">Candidatus Sherwoodlollariibacterium unditelluris</name>
    <dbReference type="NCBI Taxonomy" id="1974757"/>
    <lineage>
        <taxon>Bacteria</taxon>
        <taxon>Pseudomonadati</taxon>
        <taxon>Candidatus Omnitrophota</taxon>
        <taxon>Candidatus Sherwoodlollariibacterium</taxon>
    </lineage>
</organism>
<accession>A0A2G9YI20</accession>
<feature type="domain" description="ABC3 transporter permease C-terminal" evidence="8">
    <location>
        <begin position="262"/>
        <end position="388"/>
    </location>
</feature>
<feature type="transmembrane region" description="Helical" evidence="7">
    <location>
        <begin position="362"/>
        <end position="382"/>
    </location>
</feature>
<evidence type="ECO:0000256" key="4">
    <source>
        <dbReference type="ARBA" id="ARBA00022692"/>
    </source>
</evidence>
<keyword evidence="10" id="KW-0449">Lipoprotein</keyword>
<dbReference type="PANTHER" id="PTHR30489">
    <property type="entry name" value="LIPOPROTEIN-RELEASING SYSTEM TRANSMEMBRANE PROTEIN LOLE"/>
    <property type="match status" value="1"/>
</dbReference>
<proteinExistence type="inferred from homology"/>
<keyword evidence="6 7" id="KW-0472">Membrane</keyword>
<dbReference type="GO" id="GO:0044874">
    <property type="term" value="P:lipoprotein localization to outer membrane"/>
    <property type="evidence" value="ECO:0007669"/>
    <property type="project" value="TreeGrafter"/>
</dbReference>
<comment type="subcellular location">
    <subcellularLocation>
        <location evidence="1">Cell membrane</location>
        <topology evidence="1">Multi-pass membrane protein</topology>
    </subcellularLocation>
</comment>
<evidence type="ECO:0000313" key="10">
    <source>
        <dbReference type="EMBL" id="PIP18844.1"/>
    </source>
</evidence>
<evidence type="ECO:0000256" key="5">
    <source>
        <dbReference type="ARBA" id="ARBA00022989"/>
    </source>
</evidence>
<comment type="caution">
    <text evidence="10">The sequence shown here is derived from an EMBL/GenBank/DDBJ whole genome shotgun (WGS) entry which is preliminary data.</text>
</comment>
<keyword evidence="3" id="KW-1003">Cell membrane</keyword>
<evidence type="ECO:0000256" key="3">
    <source>
        <dbReference type="ARBA" id="ARBA00022475"/>
    </source>
</evidence>
<evidence type="ECO:0000313" key="11">
    <source>
        <dbReference type="Proteomes" id="UP000231292"/>
    </source>
</evidence>
<evidence type="ECO:0000256" key="1">
    <source>
        <dbReference type="ARBA" id="ARBA00004651"/>
    </source>
</evidence>
<feature type="transmembrane region" description="Helical" evidence="7">
    <location>
        <begin position="307"/>
        <end position="335"/>
    </location>
</feature>
<keyword evidence="4 7" id="KW-0812">Transmembrane</keyword>
<dbReference type="InterPro" id="IPR003838">
    <property type="entry name" value="ABC3_permease_C"/>
</dbReference>
<reference evidence="10 11" key="1">
    <citation type="submission" date="2017-09" db="EMBL/GenBank/DDBJ databases">
        <title>Depth-based differentiation of microbial function through sediment-hosted aquifers and enrichment of novel symbionts in the deep terrestrial subsurface.</title>
        <authorList>
            <person name="Probst A.J."/>
            <person name="Ladd B."/>
            <person name="Jarett J.K."/>
            <person name="Geller-Mcgrath D.E."/>
            <person name="Sieber C.M."/>
            <person name="Emerson J.B."/>
            <person name="Anantharaman K."/>
            <person name="Thomas B.C."/>
            <person name="Malmstrom R."/>
            <person name="Stieglmeier M."/>
            <person name="Klingl A."/>
            <person name="Woyke T."/>
            <person name="Ryan C.M."/>
            <person name="Banfield J.F."/>
        </authorList>
    </citation>
    <scope>NUCLEOTIDE SEQUENCE [LARGE SCALE GENOMIC DNA]</scope>
    <source>
        <strain evidence="10">CG23_combo_of_CG06-09_8_20_14_all_41_10</strain>
    </source>
</reference>
<keyword evidence="5 7" id="KW-1133">Transmembrane helix</keyword>
<gene>
    <name evidence="10" type="ORF">COX41_06065</name>
</gene>
<dbReference type="GO" id="GO:0098797">
    <property type="term" value="C:plasma membrane protein complex"/>
    <property type="evidence" value="ECO:0007669"/>
    <property type="project" value="TreeGrafter"/>
</dbReference>
<sequence>MKVELILSWRYLAAKRKEKFISLISLISVSGIAIGVMALIVVIAVMTGFDKDLHDKIVGNYSHITLTGFKAMDKLEYEDISIKIASNPHLKGMAPYLQGQVLLKGEDKFFAVGLKGIDPSEEVKVTKINQYLISGSLEGLRQNGIIVGKELAAYLGLGLNSSLTLYSPLGKQHILKVAGIFSSGMYDYDLNLVFTDLKNAQDIFGLPNQISSIAIKLDNSDFAAKVKSELGAATGFNYSIKTWEEANQNFFAALKLEKLTMFIILALIILVASFNIISTLIVMVMEKTKDIGILKALGMTSRSVRRIFTYQGLIIGSVGTSFGSLGGIILCWLLKKYQFVKLPHDIYYIDHLPVSIELWPDIILIISVTMVIVLASTIYPAAKAAQLKPVEALKYE</sequence>
<evidence type="ECO:0000256" key="6">
    <source>
        <dbReference type="ARBA" id="ARBA00023136"/>
    </source>
</evidence>
<evidence type="ECO:0000259" key="8">
    <source>
        <dbReference type="Pfam" id="PF02687"/>
    </source>
</evidence>
<dbReference type="PANTHER" id="PTHR30489:SF0">
    <property type="entry name" value="LIPOPROTEIN-RELEASING SYSTEM TRANSMEMBRANE PROTEIN LOLE"/>
    <property type="match status" value="1"/>
</dbReference>